<dbReference type="Pfam" id="PF12833">
    <property type="entry name" value="HTH_18"/>
    <property type="match status" value="1"/>
</dbReference>
<sequence>MIQQLTYVAPVDADRLRLFFRYEQANACTEYLPHYHRWGQVIFVTCNVLEMQVEGERLLTPPGLPIWIPPGQQHASYNRKQAHFRTLNIAADACKGLPNRACLLRVSPVVHAIINDCAARQLLVPQTAEDLRLCDVLLDQLQMAESQQSYLPSTADKILGPVLQALEQNPADNTTLAEWARRVYSTERTLSRRCQSLLGMSFSEWRQRLRFLHAISCLEQGKSVQEVALDLGYSSASALIVMFQQHAGTTPERYRIQRSLAL</sequence>
<protein>
    <submittedName>
        <fullName evidence="6">Helix-turn-helix domain-containing protein</fullName>
    </submittedName>
</protein>
<dbReference type="PROSITE" id="PS00041">
    <property type="entry name" value="HTH_ARAC_FAMILY_1"/>
    <property type="match status" value="1"/>
</dbReference>
<feature type="domain" description="HTH araC/xylS-type" evidence="5">
    <location>
        <begin position="160"/>
        <end position="257"/>
    </location>
</feature>
<dbReference type="PANTHER" id="PTHR11019">
    <property type="entry name" value="HTH-TYPE TRANSCRIPTIONAL REGULATOR NIMR"/>
    <property type="match status" value="1"/>
</dbReference>
<dbReference type="Proteomes" id="UP000424752">
    <property type="component" value="Chromosome"/>
</dbReference>
<dbReference type="InterPro" id="IPR018062">
    <property type="entry name" value="HTH_AraC-typ_CS"/>
</dbReference>
<evidence type="ECO:0000256" key="4">
    <source>
        <dbReference type="ARBA" id="ARBA00023163"/>
    </source>
</evidence>
<dbReference type="InterPro" id="IPR014710">
    <property type="entry name" value="RmlC-like_jellyroll"/>
</dbReference>
<dbReference type="FunFam" id="1.10.10.60:FF:000132">
    <property type="entry name" value="AraC family transcriptional regulator"/>
    <property type="match status" value="1"/>
</dbReference>
<keyword evidence="4" id="KW-0804">Transcription</keyword>
<dbReference type="Gene3D" id="1.10.10.60">
    <property type="entry name" value="Homeodomain-like"/>
    <property type="match status" value="1"/>
</dbReference>
<dbReference type="GO" id="GO:0003700">
    <property type="term" value="F:DNA-binding transcription factor activity"/>
    <property type="evidence" value="ECO:0007669"/>
    <property type="project" value="InterPro"/>
</dbReference>
<keyword evidence="2" id="KW-0805">Transcription regulation</keyword>
<accession>A0A6I6EKL7</accession>
<dbReference type="RefSeq" id="WP_156287072.1">
    <property type="nucleotide sequence ID" value="NZ_CP046509.1"/>
</dbReference>
<gene>
    <name evidence="6" type="ORF">GN242_06210</name>
</gene>
<dbReference type="InterPro" id="IPR011051">
    <property type="entry name" value="RmlC_Cupin_sf"/>
</dbReference>
<dbReference type="Gene3D" id="2.60.120.10">
    <property type="entry name" value="Jelly Rolls"/>
    <property type="match status" value="1"/>
</dbReference>
<organism evidence="6 7">
    <name type="scientific">Erwinia sorbitola</name>
    <dbReference type="NCBI Taxonomy" id="2681984"/>
    <lineage>
        <taxon>Bacteria</taxon>
        <taxon>Pseudomonadati</taxon>
        <taxon>Pseudomonadota</taxon>
        <taxon>Gammaproteobacteria</taxon>
        <taxon>Enterobacterales</taxon>
        <taxon>Erwiniaceae</taxon>
        <taxon>Erwinia</taxon>
    </lineage>
</organism>
<reference evidence="6 7" key="1">
    <citation type="submission" date="2019-12" db="EMBL/GenBank/DDBJ databases">
        <title>Erwinia sp. nov., isolated from droppings of birds in the Qinghai-Tiebt plateau of China.</title>
        <authorList>
            <person name="Ge Y."/>
        </authorList>
    </citation>
    <scope>NUCLEOTIDE SEQUENCE [LARGE SCALE GENOMIC DNA]</scope>
    <source>
        <strain evidence="6 7">J780</strain>
    </source>
</reference>
<evidence type="ECO:0000256" key="2">
    <source>
        <dbReference type="ARBA" id="ARBA00023015"/>
    </source>
</evidence>
<dbReference type="AlphaFoldDB" id="A0A6I6EKL7"/>
<dbReference type="SUPFAM" id="SSF46689">
    <property type="entry name" value="Homeodomain-like"/>
    <property type="match status" value="1"/>
</dbReference>
<dbReference type="EMBL" id="CP046509">
    <property type="protein sequence ID" value="QGU86826.1"/>
    <property type="molecule type" value="Genomic_DNA"/>
</dbReference>
<name>A0A6I6EKL7_9GAMM</name>
<dbReference type="CDD" id="cd06124">
    <property type="entry name" value="cupin_NimR-like_N"/>
    <property type="match status" value="1"/>
</dbReference>
<dbReference type="InterPro" id="IPR018060">
    <property type="entry name" value="HTH_AraC"/>
</dbReference>
<dbReference type="PANTHER" id="PTHR11019:SF190">
    <property type="entry name" value="ARAC-FAMILY REGULATORY PROTEIN"/>
    <property type="match status" value="1"/>
</dbReference>
<evidence type="ECO:0000313" key="7">
    <source>
        <dbReference type="Proteomes" id="UP000424752"/>
    </source>
</evidence>
<dbReference type="GO" id="GO:0043565">
    <property type="term" value="F:sequence-specific DNA binding"/>
    <property type="evidence" value="ECO:0007669"/>
    <property type="project" value="InterPro"/>
</dbReference>
<keyword evidence="3" id="KW-0238">DNA-binding</keyword>
<proteinExistence type="predicted"/>
<evidence type="ECO:0000313" key="6">
    <source>
        <dbReference type="EMBL" id="QGU86826.1"/>
    </source>
</evidence>
<dbReference type="PROSITE" id="PS01124">
    <property type="entry name" value="HTH_ARAC_FAMILY_2"/>
    <property type="match status" value="1"/>
</dbReference>
<evidence type="ECO:0000256" key="3">
    <source>
        <dbReference type="ARBA" id="ARBA00023125"/>
    </source>
</evidence>
<keyword evidence="1" id="KW-0678">Repressor</keyword>
<dbReference type="SUPFAM" id="SSF51182">
    <property type="entry name" value="RmlC-like cupins"/>
    <property type="match status" value="1"/>
</dbReference>
<evidence type="ECO:0000259" key="5">
    <source>
        <dbReference type="PROSITE" id="PS01124"/>
    </source>
</evidence>
<dbReference type="KEGG" id="erwi:GN242_06210"/>
<dbReference type="InterPro" id="IPR009057">
    <property type="entry name" value="Homeodomain-like_sf"/>
</dbReference>
<evidence type="ECO:0000256" key="1">
    <source>
        <dbReference type="ARBA" id="ARBA00022491"/>
    </source>
</evidence>
<dbReference type="SMART" id="SM00342">
    <property type="entry name" value="HTH_ARAC"/>
    <property type="match status" value="1"/>
</dbReference>